<evidence type="ECO:0000256" key="2">
    <source>
        <dbReference type="ARBA" id="ARBA00023125"/>
    </source>
</evidence>
<feature type="domain" description="IclR-ED" evidence="5">
    <location>
        <begin position="69"/>
        <end position="254"/>
    </location>
</feature>
<dbReference type="InterPro" id="IPR036388">
    <property type="entry name" value="WH-like_DNA-bd_sf"/>
</dbReference>
<gene>
    <name evidence="6" type="ORF">FHW18_000857</name>
</gene>
<feature type="domain" description="HTH iclR-type" evidence="4">
    <location>
        <begin position="7"/>
        <end position="68"/>
    </location>
</feature>
<keyword evidence="2" id="KW-0238">DNA-binding</keyword>
<dbReference type="Gene3D" id="3.30.450.40">
    <property type="match status" value="1"/>
</dbReference>
<evidence type="ECO:0000313" key="7">
    <source>
        <dbReference type="Proteomes" id="UP000542125"/>
    </source>
</evidence>
<dbReference type="InterPro" id="IPR005471">
    <property type="entry name" value="Tscrpt_reg_IclR_N"/>
</dbReference>
<evidence type="ECO:0000256" key="3">
    <source>
        <dbReference type="ARBA" id="ARBA00023163"/>
    </source>
</evidence>
<proteinExistence type="predicted"/>
<comment type="caution">
    <text evidence="6">The sequence shown here is derived from an EMBL/GenBank/DDBJ whole genome shotgun (WGS) entry which is preliminary data.</text>
</comment>
<dbReference type="GO" id="GO:0045892">
    <property type="term" value="P:negative regulation of DNA-templated transcription"/>
    <property type="evidence" value="ECO:0007669"/>
    <property type="project" value="TreeGrafter"/>
</dbReference>
<dbReference type="PANTHER" id="PTHR30136:SF23">
    <property type="entry name" value="DNA-BINDING TRANSCRIPTIONAL ACTIVATOR MHPR"/>
    <property type="match status" value="1"/>
</dbReference>
<keyword evidence="7" id="KW-1185">Reference proteome</keyword>
<keyword evidence="3" id="KW-0804">Transcription</keyword>
<dbReference type="SUPFAM" id="SSF55781">
    <property type="entry name" value="GAF domain-like"/>
    <property type="match status" value="1"/>
</dbReference>
<evidence type="ECO:0000313" key="6">
    <source>
        <dbReference type="EMBL" id="NYE81586.1"/>
    </source>
</evidence>
<dbReference type="EMBL" id="JACBYR010000001">
    <property type="protein sequence ID" value="NYE81586.1"/>
    <property type="molecule type" value="Genomic_DNA"/>
</dbReference>
<dbReference type="Proteomes" id="UP000542125">
    <property type="component" value="Unassembled WGS sequence"/>
</dbReference>
<dbReference type="InterPro" id="IPR036390">
    <property type="entry name" value="WH_DNA-bd_sf"/>
</dbReference>
<dbReference type="NCBIfam" id="NF007342">
    <property type="entry name" value="PRK09834.1-4"/>
    <property type="match status" value="1"/>
</dbReference>
<dbReference type="AlphaFoldDB" id="A0A7Y9LME3"/>
<protein>
    <submittedName>
        <fullName evidence="6">IclR family mhp operon transcriptional activator</fullName>
    </submittedName>
</protein>
<dbReference type="PROSITE" id="PS51077">
    <property type="entry name" value="HTH_ICLR"/>
    <property type="match status" value="1"/>
</dbReference>
<dbReference type="InterPro" id="IPR050707">
    <property type="entry name" value="HTH_MetabolicPath_Reg"/>
</dbReference>
<dbReference type="Gene3D" id="1.10.10.10">
    <property type="entry name" value="Winged helix-like DNA-binding domain superfamily/Winged helix DNA-binding domain"/>
    <property type="match status" value="1"/>
</dbReference>
<evidence type="ECO:0000259" key="4">
    <source>
        <dbReference type="PROSITE" id="PS51077"/>
    </source>
</evidence>
<dbReference type="GO" id="GO:0003677">
    <property type="term" value="F:DNA binding"/>
    <property type="evidence" value="ECO:0007669"/>
    <property type="project" value="UniProtKB-KW"/>
</dbReference>
<dbReference type="PANTHER" id="PTHR30136">
    <property type="entry name" value="HELIX-TURN-HELIX TRANSCRIPTIONAL REGULATOR, ICLR FAMILY"/>
    <property type="match status" value="1"/>
</dbReference>
<keyword evidence="1" id="KW-0805">Transcription regulation</keyword>
<dbReference type="SUPFAM" id="SSF46785">
    <property type="entry name" value="Winged helix' DNA-binding domain"/>
    <property type="match status" value="1"/>
</dbReference>
<accession>A0A7Y9LME3</accession>
<organism evidence="6 7">
    <name type="scientific">Pigmentiphaga litoralis</name>
    <dbReference type="NCBI Taxonomy" id="516702"/>
    <lineage>
        <taxon>Bacteria</taxon>
        <taxon>Pseudomonadati</taxon>
        <taxon>Pseudomonadota</taxon>
        <taxon>Betaproteobacteria</taxon>
        <taxon>Burkholderiales</taxon>
        <taxon>Alcaligenaceae</taxon>
        <taxon>Pigmentiphaga</taxon>
    </lineage>
</organism>
<evidence type="ECO:0000259" key="5">
    <source>
        <dbReference type="PROSITE" id="PS51078"/>
    </source>
</evidence>
<name>A0A7Y9LME3_9BURK</name>
<dbReference type="Pfam" id="PF01614">
    <property type="entry name" value="IclR_C"/>
    <property type="match status" value="1"/>
</dbReference>
<evidence type="ECO:0000256" key="1">
    <source>
        <dbReference type="ARBA" id="ARBA00023015"/>
    </source>
</evidence>
<dbReference type="InterPro" id="IPR014757">
    <property type="entry name" value="Tscrpt_reg_IclR_C"/>
</dbReference>
<sequence>MPSFPPVEAVVRAVTLLECLNRHPVSSIAQLHFQTEIPKPSLVRLLQTLEGMGYVRRGPKAGGYMLTSKVQLLACGYHSQPRLVEVVAPLLDAVTEAIKWPAALAVPSNGAAVICYSTIPNSPLALLHNSIDMRLSLFTRALGRAYLAFCDEDEREALISMADVADNPENAALQDRRSLDATLELIRRQGYALRDPKVRPVSKTLALPLFDGQGVVGSIGITWFTSTMSDEEGVKRYLGLLQDVAAEAKAALTAPGQSDGA</sequence>
<reference evidence="6 7" key="1">
    <citation type="submission" date="2020-07" db="EMBL/GenBank/DDBJ databases">
        <title>Genomic Encyclopedia of Type Strains, Phase IV (KMG-V): Genome sequencing to study the core and pangenomes of soil and plant-associated prokaryotes.</title>
        <authorList>
            <person name="Whitman W."/>
        </authorList>
    </citation>
    <scope>NUCLEOTIDE SEQUENCE [LARGE SCALE GENOMIC DNA]</scope>
    <source>
        <strain evidence="6 7">SAS40</strain>
    </source>
</reference>
<dbReference type="Pfam" id="PF09339">
    <property type="entry name" value="HTH_IclR"/>
    <property type="match status" value="1"/>
</dbReference>
<dbReference type="GO" id="GO:0003700">
    <property type="term" value="F:DNA-binding transcription factor activity"/>
    <property type="evidence" value="ECO:0007669"/>
    <property type="project" value="TreeGrafter"/>
</dbReference>
<dbReference type="PROSITE" id="PS51078">
    <property type="entry name" value="ICLR_ED"/>
    <property type="match status" value="1"/>
</dbReference>
<dbReference type="RefSeq" id="WP_179583699.1">
    <property type="nucleotide sequence ID" value="NZ_JACBYR010000001.1"/>
</dbReference>
<dbReference type="InterPro" id="IPR029016">
    <property type="entry name" value="GAF-like_dom_sf"/>
</dbReference>
<dbReference type="SMART" id="SM00346">
    <property type="entry name" value="HTH_ICLR"/>
    <property type="match status" value="1"/>
</dbReference>